<dbReference type="Pfam" id="PF00672">
    <property type="entry name" value="HAMP"/>
    <property type="match status" value="1"/>
</dbReference>
<evidence type="ECO:0000256" key="1">
    <source>
        <dbReference type="ARBA" id="ARBA00000085"/>
    </source>
</evidence>
<dbReference type="InterPro" id="IPR005467">
    <property type="entry name" value="His_kinase_dom"/>
</dbReference>
<evidence type="ECO:0000256" key="12">
    <source>
        <dbReference type="SAM" id="Coils"/>
    </source>
</evidence>
<dbReference type="SUPFAM" id="SSF158472">
    <property type="entry name" value="HAMP domain-like"/>
    <property type="match status" value="1"/>
</dbReference>
<dbReference type="InterPro" id="IPR036890">
    <property type="entry name" value="HATPase_C_sf"/>
</dbReference>
<evidence type="ECO:0000256" key="2">
    <source>
        <dbReference type="ARBA" id="ARBA00004236"/>
    </source>
</evidence>
<keyword evidence="4" id="KW-1003">Cell membrane</keyword>
<evidence type="ECO:0000256" key="13">
    <source>
        <dbReference type="SAM" id="Phobius"/>
    </source>
</evidence>
<dbReference type="CDD" id="cd16922">
    <property type="entry name" value="HATPase_EvgS-ArcB-TorS-like"/>
    <property type="match status" value="1"/>
</dbReference>
<feature type="transmembrane region" description="Helical" evidence="13">
    <location>
        <begin position="195"/>
        <end position="220"/>
    </location>
</feature>
<organism evidence="16 17">
    <name type="scientific">Eiseniibacteriota bacterium</name>
    <dbReference type="NCBI Taxonomy" id="2212470"/>
    <lineage>
        <taxon>Bacteria</taxon>
        <taxon>Candidatus Eiseniibacteriota</taxon>
    </lineage>
</organism>
<feature type="domain" description="Histidine kinase" evidence="14">
    <location>
        <begin position="284"/>
        <end position="502"/>
    </location>
</feature>
<feature type="coiled-coil region" evidence="12">
    <location>
        <begin position="250"/>
        <end position="277"/>
    </location>
</feature>
<keyword evidence="11 13" id="KW-0472">Membrane</keyword>
<dbReference type="FunFam" id="3.30.565.10:FF:000023">
    <property type="entry name" value="PAS domain-containing sensor histidine kinase"/>
    <property type="match status" value="1"/>
</dbReference>
<dbReference type="InterPro" id="IPR003661">
    <property type="entry name" value="HisK_dim/P_dom"/>
</dbReference>
<dbReference type="CDD" id="cd06225">
    <property type="entry name" value="HAMP"/>
    <property type="match status" value="1"/>
</dbReference>
<dbReference type="EC" id="2.7.13.3" evidence="3"/>
<keyword evidence="10" id="KW-0902">Two-component regulatory system</keyword>
<gene>
    <name evidence="16" type="ORF">E6K71_09225</name>
</gene>
<sequence>MMGKLVPVLPRLVARIPAAVHTKLLVAFLIIVGLLIALGAVGLEVLGGVNRRSEDLVKLQRKIAAYRQLQHDTTGQLYSVAAALLVPEDRSLDAILRQLNQFGYDLDRLQFVARDEVELLGRVRADYDEFIRVVTRVVELIRSGRVGEGRELQLAQATPLADRLERLTNQLVNQAEADMVASVDTSHDAYVRARWAVIGFAVGATGLALVLGFAISWSLVGAVSAMDAGLAQIASGDFSRRVDIPNRDELGALAANLNRMNDELGRLYRELEAASRHKSEFLANMSHELRTPLNGIIGFSEVLDDRMFGELNEKQGEYVRVILSSGRHLLSLINDILDLSKVEAGRMELDLGTFNLRMALENALTLIRERAMRHGLALDLTVDETIEDVVADERKLKQVLLNLLSNAVKFTPEGGRIDVRALHANGTVEVSVTDTGVGIAPADQEAIFEEFRQVGHAARKREGTGLGLALARKFVELHGGRLWVKSEVGVGSTFTFTLPASPHAG</sequence>
<dbReference type="SUPFAM" id="SSF47384">
    <property type="entry name" value="Homodimeric domain of signal transducing histidine kinase"/>
    <property type="match status" value="1"/>
</dbReference>
<dbReference type="SMART" id="SM00387">
    <property type="entry name" value="HATPase_c"/>
    <property type="match status" value="1"/>
</dbReference>
<dbReference type="Pfam" id="PF02518">
    <property type="entry name" value="HATPase_c"/>
    <property type="match status" value="1"/>
</dbReference>
<dbReference type="PANTHER" id="PTHR43047:SF63">
    <property type="entry name" value="HISTIDINE KINASE"/>
    <property type="match status" value="1"/>
</dbReference>
<dbReference type="Pfam" id="PF00512">
    <property type="entry name" value="HisKA"/>
    <property type="match status" value="1"/>
</dbReference>
<keyword evidence="5" id="KW-0597">Phosphoprotein</keyword>
<dbReference type="InterPro" id="IPR004358">
    <property type="entry name" value="Sig_transdc_His_kin-like_C"/>
</dbReference>
<keyword evidence="12" id="KW-0175">Coiled coil</keyword>
<dbReference type="Gene3D" id="6.10.340.10">
    <property type="match status" value="1"/>
</dbReference>
<keyword evidence="13" id="KW-1133">Transmembrane helix</keyword>
<keyword evidence="6" id="KW-0808">Transferase</keyword>
<dbReference type="PROSITE" id="PS50885">
    <property type="entry name" value="HAMP"/>
    <property type="match status" value="1"/>
</dbReference>
<dbReference type="GO" id="GO:0005524">
    <property type="term" value="F:ATP binding"/>
    <property type="evidence" value="ECO:0007669"/>
    <property type="project" value="UniProtKB-KW"/>
</dbReference>
<feature type="domain" description="HAMP" evidence="15">
    <location>
        <begin position="217"/>
        <end position="269"/>
    </location>
</feature>
<comment type="subcellular location">
    <subcellularLocation>
        <location evidence="2">Cell membrane</location>
    </subcellularLocation>
</comment>
<evidence type="ECO:0000256" key="5">
    <source>
        <dbReference type="ARBA" id="ARBA00022553"/>
    </source>
</evidence>
<keyword evidence="9" id="KW-0067">ATP-binding</keyword>
<evidence type="ECO:0000256" key="7">
    <source>
        <dbReference type="ARBA" id="ARBA00022741"/>
    </source>
</evidence>
<dbReference type="EMBL" id="VBOR01000101">
    <property type="protein sequence ID" value="TMQ47683.1"/>
    <property type="molecule type" value="Genomic_DNA"/>
</dbReference>
<comment type="caution">
    <text evidence="16">The sequence shown here is derived from an EMBL/GenBank/DDBJ whole genome shotgun (WGS) entry which is preliminary data.</text>
</comment>
<keyword evidence="8" id="KW-0418">Kinase</keyword>
<evidence type="ECO:0000313" key="16">
    <source>
        <dbReference type="EMBL" id="TMQ47683.1"/>
    </source>
</evidence>
<dbReference type="Proteomes" id="UP000316292">
    <property type="component" value="Unassembled WGS sequence"/>
</dbReference>
<dbReference type="PROSITE" id="PS50109">
    <property type="entry name" value="HIS_KIN"/>
    <property type="match status" value="1"/>
</dbReference>
<evidence type="ECO:0000256" key="4">
    <source>
        <dbReference type="ARBA" id="ARBA00022475"/>
    </source>
</evidence>
<dbReference type="InterPro" id="IPR003660">
    <property type="entry name" value="HAMP_dom"/>
</dbReference>
<keyword evidence="13" id="KW-0812">Transmembrane</keyword>
<keyword evidence="7" id="KW-0547">Nucleotide-binding</keyword>
<dbReference type="PRINTS" id="PR00344">
    <property type="entry name" value="BCTRLSENSOR"/>
</dbReference>
<feature type="transmembrane region" description="Helical" evidence="13">
    <location>
        <begin position="20"/>
        <end position="43"/>
    </location>
</feature>
<evidence type="ECO:0000256" key="11">
    <source>
        <dbReference type="ARBA" id="ARBA00023136"/>
    </source>
</evidence>
<proteinExistence type="predicted"/>
<evidence type="ECO:0000259" key="14">
    <source>
        <dbReference type="PROSITE" id="PS50109"/>
    </source>
</evidence>
<accession>A0A538S8H8</accession>
<evidence type="ECO:0000259" key="15">
    <source>
        <dbReference type="PROSITE" id="PS50885"/>
    </source>
</evidence>
<dbReference type="SUPFAM" id="SSF55874">
    <property type="entry name" value="ATPase domain of HSP90 chaperone/DNA topoisomerase II/histidine kinase"/>
    <property type="match status" value="1"/>
</dbReference>
<evidence type="ECO:0000256" key="6">
    <source>
        <dbReference type="ARBA" id="ARBA00022679"/>
    </source>
</evidence>
<dbReference type="GO" id="GO:0000155">
    <property type="term" value="F:phosphorelay sensor kinase activity"/>
    <property type="evidence" value="ECO:0007669"/>
    <property type="project" value="InterPro"/>
</dbReference>
<dbReference type="SMART" id="SM00388">
    <property type="entry name" value="HisKA"/>
    <property type="match status" value="1"/>
</dbReference>
<dbReference type="SMART" id="SM00304">
    <property type="entry name" value="HAMP"/>
    <property type="match status" value="1"/>
</dbReference>
<evidence type="ECO:0000256" key="9">
    <source>
        <dbReference type="ARBA" id="ARBA00022840"/>
    </source>
</evidence>
<dbReference type="InterPro" id="IPR036097">
    <property type="entry name" value="HisK_dim/P_sf"/>
</dbReference>
<protein>
    <recommendedName>
        <fullName evidence="3">histidine kinase</fullName>
        <ecNumber evidence="3">2.7.13.3</ecNumber>
    </recommendedName>
</protein>
<dbReference type="GO" id="GO:0005886">
    <property type="term" value="C:plasma membrane"/>
    <property type="evidence" value="ECO:0007669"/>
    <property type="project" value="UniProtKB-SubCell"/>
</dbReference>
<comment type="catalytic activity">
    <reaction evidence="1">
        <text>ATP + protein L-histidine = ADP + protein N-phospho-L-histidine.</text>
        <dbReference type="EC" id="2.7.13.3"/>
    </reaction>
</comment>
<dbReference type="GO" id="GO:0009927">
    <property type="term" value="F:histidine phosphotransfer kinase activity"/>
    <property type="evidence" value="ECO:0007669"/>
    <property type="project" value="TreeGrafter"/>
</dbReference>
<dbReference type="PANTHER" id="PTHR43047">
    <property type="entry name" value="TWO-COMPONENT HISTIDINE PROTEIN KINASE"/>
    <property type="match status" value="1"/>
</dbReference>
<dbReference type="Gene3D" id="1.10.287.130">
    <property type="match status" value="1"/>
</dbReference>
<reference evidence="16 17" key="1">
    <citation type="journal article" date="2019" name="Nat. Microbiol.">
        <title>Mediterranean grassland soil C-N compound turnover is dependent on rainfall and depth, and is mediated by genomically divergent microorganisms.</title>
        <authorList>
            <person name="Diamond S."/>
            <person name="Andeer P.F."/>
            <person name="Li Z."/>
            <person name="Crits-Christoph A."/>
            <person name="Burstein D."/>
            <person name="Anantharaman K."/>
            <person name="Lane K.R."/>
            <person name="Thomas B.C."/>
            <person name="Pan C."/>
            <person name="Northen T.R."/>
            <person name="Banfield J.F."/>
        </authorList>
    </citation>
    <scope>NUCLEOTIDE SEQUENCE [LARGE SCALE GENOMIC DNA]</scope>
    <source>
        <strain evidence="16">WS_1</strain>
    </source>
</reference>
<dbReference type="Gene3D" id="3.30.565.10">
    <property type="entry name" value="Histidine kinase-like ATPase, C-terminal domain"/>
    <property type="match status" value="1"/>
</dbReference>
<name>A0A538S8H8_UNCEI</name>
<evidence type="ECO:0000256" key="10">
    <source>
        <dbReference type="ARBA" id="ARBA00023012"/>
    </source>
</evidence>
<evidence type="ECO:0000313" key="17">
    <source>
        <dbReference type="Proteomes" id="UP000316292"/>
    </source>
</evidence>
<dbReference type="FunFam" id="1.10.287.130:FF:000038">
    <property type="entry name" value="Sensory transduction histidine kinase"/>
    <property type="match status" value="1"/>
</dbReference>
<evidence type="ECO:0000256" key="8">
    <source>
        <dbReference type="ARBA" id="ARBA00022777"/>
    </source>
</evidence>
<dbReference type="CDD" id="cd00082">
    <property type="entry name" value="HisKA"/>
    <property type="match status" value="1"/>
</dbReference>
<evidence type="ECO:0000256" key="3">
    <source>
        <dbReference type="ARBA" id="ARBA00012438"/>
    </source>
</evidence>
<dbReference type="AlphaFoldDB" id="A0A538S8H8"/>
<dbReference type="InterPro" id="IPR003594">
    <property type="entry name" value="HATPase_dom"/>
</dbReference>